<evidence type="ECO:0000256" key="5">
    <source>
        <dbReference type="SAM" id="MobiDB-lite"/>
    </source>
</evidence>
<evidence type="ECO:0000256" key="4">
    <source>
        <dbReference type="PROSITE-ProRule" id="PRU00175"/>
    </source>
</evidence>
<gene>
    <name evidence="8" type="ORF">ILEXP_LOCUS4029</name>
</gene>
<evidence type="ECO:0000256" key="1">
    <source>
        <dbReference type="ARBA" id="ARBA00022723"/>
    </source>
</evidence>
<feature type="region of interest" description="Disordered" evidence="5">
    <location>
        <begin position="1"/>
        <end position="51"/>
    </location>
</feature>
<dbReference type="AlphaFoldDB" id="A0ABC8R0A4"/>
<name>A0ABC8R0A4_9AQUA</name>
<protein>
    <recommendedName>
        <fullName evidence="7">RING-type domain-containing protein</fullName>
    </recommendedName>
</protein>
<dbReference type="InterPro" id="IPR032008">
    <property type="entry name" value="APD1-4_N"/>
</dbReference>
<dbReference type="EMBL" id="CAUOFW020000795">
    <property type="protein sequence ID" value="CAK9137010.1"/>
    <property type="molecule type" value="Genomic_DNA"/>
</dbReference>
<evidence type="ECO:0000313" key="9">
    <source>
        <dbReference type="Proteomes" id="UP001642360"/>
    </source>
</evidence>
<dbReference type="InterPro" id="IPR013083">
    <property type="entry name" value="Znf_RING/FYVE/PHD"/>
</dbReference>
<keyword evidence="9" id="KW-1185">Reference proteome</keyword>
<feature type="compositionally biased region" description="Polar residues" evidence="5">
    <location>
        <begin position="13"/>
        <end position="24"/>
    </location>
</feature>
<dbReference type="Proteomes" id="UP001642360">
    <property type="component" value="Unassembled WGS sequence"/>
</dbReference>
<keyword evidence="6" id="KW-0472">Membrane</keyword>
<evidence type="ECO:0000313" key="8">
    <source>
        <dbReference type="EMBL" id="CAK9137010.1"/>
    </source>
</evidence>
<dbReference type="InterPro" id="IPR001841">
    <property type="entry name" value="Znf_RING"/>
</dbReference>
<dbReference type="Pfam" id="PF16040">
    <property type="entry name" value="APD1-4_N"/>
    <property type="match status" value="1"/>
</dbReference>
<evidence type="ECO:0000259" key="7">
    <source>
        <dbReference type="PROSITE" id="PS50089"/>
    </source>
</evidence>
<dbReference type="Gene3D" id="3.30.40.10">
    <property type="entry name" value="Zinc/RING finger domain, C3HC4 (zinc finger)"/>
    <property type="match status" value="1"/>
</dbReference>
<keyword evidence="6" id="KW-1133">Transmembrane helix</keyword>
<dbReference type="GO" id="GO:0008270">
    <property type="term" value="F:zinc ion binding"/>
    <property type="evidence" value="ECO:0007669"/>
    <property type="project" value="UniProtKB-KW"/>
</dbReference>
<accession>A0ABC8R0A4</accession>
<sequence length="452" mass="51587">MEREGDESGNVFGPSSIQGSPTSSKVRDEEDLNDHHQDDERHNQEHQQPGVTYGLNALGSNVVLTSVREDFWSCLVLLSTFWFFASMAVIFAFSGSENIQLVPNSSLLIQANRFFFQSIKAQEISESKHGPMLYGFNEPPPLDVKITWSETHNALIESSHHKAKFLKLPLYLFPHLYFQLSITLQEWQYFLNKRSKVKISYSVESPSSAPFSLIIPKGRKSLLEWIEDPSYPDTTLSWNIAYGNEELAFVEMVRSNRKFSSLTHFIALGNLNAEEVEVQLNFTYEAFSFSGRCCCPIHSWSRTGYDQLCLVCQTVLWYSMDHIFCCIRCDVREMDLDFKPGTWNPNGVPLLSPKDDNLSSWGSSYDSILHDEELNEWIGVASPDRKQQKEGESAKNPQRICVICFDASRDCFFLPCGHCATCFTCGTRVMEEAGTCPICHRMMKKERKIFTV</sequence>
<feature type="domain" description="RING-type" evidence="7">
    <location>
        <begin position="401"/>
        <end position="440"/>
    </location>
</feature>
<feature type="compositionally biased region" description="Basic and acidic residues" evidence="5">
    <location>
        <begin position="25"/>
        <end position="45"/>
    </location>
</feature>
<dbReference type="PANTHER" id="PTHR46858:SF11">
    <property type="entry name" value="LIGASE, PUTATIVE-RELATED"/>
    <property type="match status" value="1"/>
</dbReference>
<reference evidence="8 9" key="1">
    <citation type="submission" date="2024-02" db="EMBL/GenBank/DDBJ databases">
        <authorList>
            <person name="Vignale AGUSTIN F."/>
            <person name="Sosa J E."/>
            <person name="Modenutti C."/>
        </authorList>
    </citation>
    <scope>NUCLEOTIDE SEQUENCE [LARGE SCALE GENOMIC DNA]</scope>
</reference>
<proteinExistence type="predicted"/>
<evidence type="ECO:0000256" key="2">
    <source>
        <dbReference type="ARBA" id="ARBA00022771"/>
    </source>
</evidence>
<dbReference type="SUPFAM" id="SSF57850">
    <property type="entry name" value="RING/U-box"/>
    <property type="match status" value="1"/>
</dbReference>
<keyword evidence="3" id="KW-0862">Zinc</keyword>
<comment type="caution">
    <text evidence="8">The sequence shown here is derived from an EMBL/GenBank/DDBJ whole genome shotgun (WGS) entry which is preliminary data.</text>
</comment>
<organism evidence="8 9">
    <name type="scientific">Ilex paraguariensis</name>
    <name type="common">yerba mate</name>
    <dbReference type="NCBI Taxonomy" id="185542"/>
    <lineage>
        <taxon>Eukaryota</taxon>
        <taxon>Viridiplantae</taxon>
        <taxon>Streptophyta</taxon>
        <taxon>Embryophyta</taxon>
        <taxon>Tracheophyta</taxon>
        <taxon>Spermatophyta</taxon>
        <taxon>Magnoliopsida</taxon>
        <taxon>eudicotyledons</taxon>
        <taxon>Gunneridae</taxon>
        <taxon>Pentapetalae</taxon>
        <taxon>asterids</taxon>
        <taxon>campanulids</taxon>
        <taxon>Aquifoliales</taxon>
        <taxon>Aquifoliaceae</taxon>
        <taxon>Ilex</taxon>
    </lineage>
</organism>
<evidence type="ECO:0000256" key="6">
    <source>
        <dbReference type="SAM" id="Phobius"/>
    </source>
</evidence>
<keyword evidence="6" id="KW-0812">Transmembrane</keyword>
<keyword evidence="2 4" id="KW-0863">Zinc-finger</keyword>
<dbReference type="Pfam" id="PF13920">
    <property type="entry name" value="zf-C3HC4_3"/>
    <property type="match status" value="1"/>
</dbReference>
<evidence type="ECO:0000256" key="3">
    <source>
        <dbReference type="ARBA" id="ARBA00022833"/>
    </source>
</evidence>
<keyword evidence="1" id="KW-0479">Metal-binding</keyword>
<dbReference type="PANTHER" id="PTHR46858">
    <property type="entry name" value="OS05G0521000 PROTEIN"/>
    <property type="match status" value="1"/>
</dbReference>
<dbReference type="PROSITE" id="PS50089">
    <property type="entry name" value="ZF_RING_2"/>
    <property type="match status" value="1"/>
</dbReference>
<dbReference type="SMART" id="SM00184">
    <property type="entry name" value="RING"/>
    <property type="match status" value="1"/>
</dbReference>
<feature type="transmembrane region" description="Helical" evidence="6">
    <location>
        <begin position="71"/>
        <end position="93"/>
    </location>
</feature>